<feature type="transmembrane region" description="Helical" evidence="1">
    <location>
        <begin position="21"/>
        <end position="44"/>
    </location>
</feature>
<protein>
    <recommendedName>
        <fullName evidence="4">DUF3093 family protein</fullName>
    </recommendedName>
</protein>
<evidence type="ECO:0000256" key="1">
    <source>
        <dbReference type="SAM" id="Phobius"/>
    </source>
</evidence>
<keyword evidence="1" id="KW-1133">Transmembrane helix</keyword>
<keyword evidence="1" id="KW-0812">Transmembrane</keyword>
<keyword evidence="1" id="KW-0472">Membrane</keyword>
<dbReference type="RefSeq" id="WP_343959069.1">
    <property type="nucleotide sequence ID" value="NZ_BAAAKZ010000003.1"/>
</dbReference>
<evidence type="ECO:0000313" key="2">
    <source>
        <dbReference type="EMBL" id="MFD1200660.1"/>
    </source>
</evidence>
<keyword evidence="3" id="KW-1185">Reference proteome</keyword>
<dbReference type="Proteomes" id="UP001597181">
    <property type="component" value="Unassembled WGS sequence"/>
</dbReference>
<organism evidence="2 3">
    <name type="scientific">Leucobacter albus</name>
    <dbReference type="NCBI Taxonomy" id="272210"/>
    <lineage>
        <taxon>Bacteria</taxon>
        <taxon>Bacillati</taxon>
        <taxon>Actinomycetota</taxon>
        <taxon>Actinomycetes</taxon>
        <taxon>Micrococcales</taxon>
        <taxon>Microbacteriaceae</taxon>
        <taxon>Leucobacter</taxon>
    </lineage>
</organism>
<feature type="transmembrane region" description="Helical" evidence="1">
    <location>
        <begin position="50"/>
        <end position="68"/>
    </location>
</feature>
<dbReference type="EMBL" id="JBHTLY010000001">
    <property type="protein sequence ID" value="MFD1200660.1"/>
    <property type="molecule type" value="Genomic_DNA"/>
</dbReference>
<evidence type="ECO:0008006" key="4">
    <source>
        <dbReference type="Google" id="ProtNLM"/>
    </source>
</evidence>
<sequence>MQRQDSPQRSQSAAFTHTERARGTALVGPLVALGVAAAFVAVILLATESWATWIALAAILLLGAWYAWGARIAVTVDDESVRLRAPLYSREIPLSALSSVIVAPDDGMNPGSLNWPAVPVREGATRLIRLNLGGGAAVTCRTQDGSGVQLVVRDLAAAERIADTLRR</sequence>
<name>A0ABW3TJC2_9MICO</name>
<evidence type="ECO:0000313" key="3">
    <source>
        <dbReference type="Proteomes" id="UP001597181"/>
    </source>
</evidence>
<proteinExistence type="predicted"/>
<accession>A0ABW3TJC2</accession>
<gene>
    <name evidence="2" type="ORF">ACFQ3U_01975</name>
</gene>
<reference evidence="3" key="1">
    <citation type="journal article" date="2019" name="Int. J. Syst. Evol. Microbiol.">
        <title>The Global Catalogue of Microorganisms (GCM) 10K type strain sequencing project: providing services to taxonomists for standard genome sequencing and annotation.</title>
        <authorList>
            <consortium name="The Broad Institute Genomics Platform"/>
            <consortium name="The Broad Institute Genome Sequencing Center for Infectious Disease"/>
            <person name="Wu L."/>
            <person name="Ma J."/>
        </authorList>
    </citation>
    <scope>NUCLEOTIDE SEQUENCE [LARGE SCALE GENOMIC DNA]</scope>
    <source>
        <strain evidence="3">CCUG 50213</strain>
    </source>
</reference>
<comment type="caution">
    <text evidence="2">The sequence shown here is derived from an EMBL/GenBank/DDBJ whole genome shotgun (WGS) entry which is preliminary data.</text>
</comment>